<protein>
    <submittedName>
        <fullName evidence="2">Uncharacterized protein</fullName>
    </submittedName>
</protein>
<accession>A0AAV8WY58</accession>
<dbReference type="Proteomes" id="UP001162156">
    <property type="component" value="Unassembled WGS sequence"/>
</dbReference>
<keyword evidence="3" id="KW-1185">Reference proteome</keyword>
<gene>
    <name evidence="2" type="ORF">NQ314_015930</name>
</gene>
<dbReference type="EMBL" id="JANEYF010004440">
    <property type="protein sequence ID" value="KAJ8931192.1"/>
    <property type="molecule type" value="Genomic_DNA"/>
</dbReference>
<evidence type="ECO:0000256" key="1">
    <source>
        <dbReference type="SAM" id="MobiDB-lite"/>
    </source>
</evidence>
<dbReference type="AlphaFoldDB" id="A0AAV8WY58"/>
<comment type="caution">
    <text evidence="2">The sequence shown here is derived from an EMBL/GenBank/DDBJ whole genome shotgun (WGS) entry which is preliminary data.</text>
</comment>
<feature type="region of interest" description="Disordered" evidence="1">
    <location>
        <begin position="46"/>
        <end position="130"/>
    </location>
</feature>
<reference evidence="2" key="1">
    <citation type="journal article" date="2023" name="Insect Mol. Biol.">
        <title>Genome sequencing provides insights into the evolution of gene families encoding plant cell wall-degrading enzymes in longhorned beetles.</title>
        <authorList>
            <person name="Shin N.R."/>
            <person name="Okamura Y."/>
            <person name="Kirsch R."/>
            <person name="Pauchet Y."/>
        </authorList>
    </citation>
    <scope>NUCLEOTIDE SEQUENCE</scope>
    <source>
        <strain evidence="2">RBIC_L_NR</strain>
    </source>
</reference>
<name>A0AAV8WY58_9CUCU</name>
<evidence type="ECO:0000313" key="3">
    <source>
        <dbReference type="Proteomes" id="UP001162156"/>
    </source>
</evidence>
<proteinExistence type="predicted"/>
<sequence>MLPFSFRLLRRGREVLRKFSKNNFLKNNNNCSQSFDISINIMPPKRKAATVKPVSVEESDLAAGGDQLEAPATKTRKGKEVTKELEPPAPKTRKGKEEGTKEKKGTKKQVPAKGKEKEIEKEIPEKKKID</sequence>
<organism evidence="2 3">
    <name type="scientific">Rhamnusium bicolor</name>
    <dbReference type="NCBI Taxonomy" id="1586634"/>
    <lineage>
        <taxon>Eukaryota</taxon>
        <taxon>Metazoa</taxon>
        <taxon>Ecdysozoa</taxon>
        <taxon>Arthropoda</taxon>
        <taxon>Hexapoda</taxon>
        <taxon>Insecta</taxon>
        <taxon>Pterygota</taxon>
        <taxon>Neoptera</taxon>
        <taxon>Endopterygota</taxon>
        <taxon>Coleoptera</taxon>
        <taxon>Polyphaga</taxon>
        <taxon>Cucujiformia</taxon>
        <taxon>Chrysomeloidea</taxon>
        <taxon>Cerambycidae</taxon>
        <taxon>Lepturinae</taxon>
        <taxon>Rhagiini</taxon>
        <taxon>Rhamnusium</taxon>
    </lineage>
</organism>
<feature type="compositionally biased region" description="Basic and acidic residues" evidence="1">
    <location>
        <begin position="113"/>
        <end position="130"/>
    </location>
</feature>
<evidence type="ECO:0000313" key="2">
    <source>
        <dbReference type="EMBL" id="KAJ8931192.1"/>
    </source>
</evidence>